<comment type="caution">
    <text evidence="1">The sequence shown here is derived from an EMBL/GenBank/DDBJ whole genome shotgun (WGS) entry which is preliminary data.</text>
</comment>
<proteinExistence type="predicted"/>
<accession>A0ABR2KXY1</accession>
<keyword evidence="2" id="KW-1185">Reference proteome</keyword>
<gene>
    <name evidence="1" type="ORF">M9Y10_013597</name>
</gene>
<name>A0ABR2KXY1_9EUKA</name>
<dbReference type="Proteomes" id="UP001470230">
    <property type="component" value="Unassembled WGS sequence"/>
</dbReference>
<evidence type="ECO:0000313" key="1">
    <source>
        <dbReference type="EMBL" id="KAK8895713.1"/>
    </source>
</evidence>
<protein>
    <submittedName>
        <fullName evidence="1">Uncharacterized protein</fullName>
    </submittedName>
</protein>
<reference evidence="1 2" key="1">
    <citation type="submission" date="2024-04" db="EMBL/GenBank/DDBJ databases">
        <title>Tritrichomonas musculus Genome.</title>
        <authorList>
            <person name="Alves-Ferreira E."/>
            <person name="Grigg M."/>
            <person name="Lorenzi H."/>
            <person name="Galac M."/>
        </authorList>
    </citation>
    <scope>NUCLEOTIDE SEQUENCE [LARGE SCALE GENOMIC DNA]</scope>
    <source>
        <strain evidence="1 2">EAF2021</strain>
    </source>
</reference>
<evidence type="ECO:0000313" key="2">
    <source>
        <dbReference type="Proteomes" id="UP001470230"/>
    </source>
</evidence>
<organism evidence="1 2">
    <name type="scientific">Tritrichomonas musculus</name>
    <dbReference type="NCBI Taxonomy" id="1915356"/>
    <lineage>
        <taxon>Eukaryota</taxon>
        <taxon>Metamonada</taxon>
        <taxon>Parabasalia</taxon>
        <taxon>Tritrichomonadida</taxon>
        <taxon>Tritrichomonadidae</taxon>
        <taxon>Tritrichomonas</taxon>
    </lineage>
</organism>
<dbReference type="EMBL" id="JAPFFF010000002">
    <property type="protein sequence ID" value="KAK8895713.1"/>
    <property type="molecule type" value="Genomic_DNA"/>
</dbReference>
<sequence length="167" mass="19876">MNTRLLSSLIKSEILSLPGFDRYKSYTVKQLKLLLKKKIKDLGIDYRGVRVFNYIDRYNKIQRSEDDELFKRISSNKESLKKQRQSRESYKRSLRDTALFERSLMNMNPIYSNTSSKENKEFVKSLMNMNPIYSDPSKLNKEFVESFMNIDTGYTSSKTEERRHEII</sequence>